<dbReference type="RefSeq" id="WP_010467667.1">
    <property type="nucleotide sequence ID" value="NC_009925.1"/>
</dbReference>
<protein>
    <submittedName>
        <fullName evidence="1">Uncharacterized protein</fullName>
    </submittedName>
</protein>
<dbReference type="AlphaFoldDB" id="B0CBJ3"/>
<accession>B0CBJ3</accession>
<dbReference type="eggNOG" id="ENOG502ZVXZ">
    <property type="taxonomic scope" value="Bacteria"/>
</dbReference>
<dbReference type="OrthoDB" id="583277at2"/>
<dbReference type="Proteomes" id="UP000000268">
    <property type="component" value="Chromosome"/>
</dbReference>
<keyword evidence="2" id="KW-1185">Reference proteome</keyword>
<organism evidence="1 2">
    <name type="scientific">Acaryochloris marina (strain MBIC 11017)</name>
    <dbReference type="NCBI Taxonomy" id="329726"/>
    <lineage>
        <taxon>Bacteria</taxon>
        <taxon>Bacillati</taxon>
        <taxon>Cyanobacteriota</taxon>
        <taxon>Cyanophyceae</taxon>
        <taxon>Acaryochloridales</taxon>
        <taxon>Acaryochloridaceae</taxon>
        <taxon>Acaryochloris</taxon>
    </lineage>
</organism>
<dbReference type="EMBL" id="CP000828">
    <property type="protein sequence ID" value="ABW29111.1"/>
    <property type="molecule type" value="Genomic_DNA"/>
</dbReference>
<dbReference type="HOGENOM" id="CLU_1465201_0_0_3"/>
<evidence type="ECO:0000313" key="2">
    <source>
        <dbReference type="Proteomes" id="UP000000268"/>
    </source>
</evidence>
<gene>
    <name evidence="1" type="ordered locus">AM1_4130</name>
</gene>
<evidence type="ECO:0000313" key="1">
    <source>
        <dbReference type="EMBL" id="ABW29111.1"/>
    </source>
</evidence>
<dbReference type="KEGG" id="amr:AM1_4130"/>
<sequence>MIHQSMFRLNPWFAHGLPPLPRVRQCCQIGILSLLTLGLSPAQACTHAWQGKEYTELPAEFCPGYADALLGKQGLYEYGSVVCDRKEGSYFFLQRLVRYTKNQKAVWKIVQIKPLSKLHQDELALSQGCQQTDQDRQAIFAIVREDSKALTTRRAWAIDFSNEALINLDPTTVICQSSDPRFVP</sequence>
<name>B0CBJ3_ACAM1</name>
<reference evidence="1 2" key="1">
    <citation type="journal article" date="2008" name="Proc. Natl. Acad. Sci. U.S.A.">
        <title>Niche adaptation and genome expansion in the chlorophyll d-producing cyanobacterium Acaryochloris marina.</title>
        <authorList>
            <person name="Swingley W.D."/>
            <person name="Chen M."/>
            <person name="Cheung P.C."/>
            <person name="Conrad A.L."/>
            <person name="Dejesa L.C."/>
            <person name="Hao J."/>
            <person name="Honchak B.M."/>
            <person name="Karbach L.E."/>
            <person name="Kurdoglu A."/>
            <person name="Lahiri S."/>
            <person name="Mastrian S.D."/>
            <person name="Miyashita H."/>
            <person name="Page L."/>
            <person name="Ramakrishna P."/>
            <person name="Satoh S."/>
            <person name="Sattley W.M."/>
            <person name="Shimada Y."/>
            <person name="Taylor H.L."/>
            <person name="Tomo T."/>
            <person name="Tsuchiya T."/>
            <person name="Wang Z.T."/>
            <person name="Raymond J."/>
            <person name="Mimuro M."/>
            <person name="Blankenship R.E."/>
            <person name="Touchman J.W."/>
        </authorList>
    </citation>
    <scope>NUCLEOTIDE SEQUENCE [LARGE SCALE GENOMIC DNA]</scope>
    <source>
        <strain evidence="2">MBIC 11017</strain>
    </source>
</reference>
<proteinExistence type="predicted"/>